<feature type="domain" description="GS beta-grasp" evidence="8">
    <location>
        <begin position="16"/>
        <end position="102"/>
    </location>
</feature>
<protein>
    <submittedName>
        <fullName evidence="10">Glutamine synthetase</fullName>
    </submittedName>
</protein>
<evidence type="ECO:0000256" key="1">
    <source>
        <dbReference type="ARBA" id="ARBA00001946"/>
    </source>
</evidence>
<dbReference type="Gene3D" id="3.30.590.10">
    <property type="entry name" value="Glutamine synthetase/guanido kinase, catalytic domain"/>
    <property type="match status" value="1"/>
</dbReference>
<dbReference type="InterPro" id="IPR036651">
    <property type="entry name" value="Gln_synt_N_sf"/>
</dbReference>
<comment type="caution">
    <text evidence="10">The sequence shown here is derived from an EMBL/GenBank/DDBJ whole genome shotgun (WGS) entry which is preliminary data.</text>
</comment>
<dbReference type="PROSITE" id="PS00181">
    <property type="entry name" value="GLNA_ATP"/>
    <property type="match status" value="1"/>
</dbReference>
<dbReference type="InterPro" id="IPR008146">
    <property type="entry name" value="Gln_synth_cat_dom"/>
</dbReference>
<evidence type="ECO:0000256" key="4">
    <source>
        <dbReference type="ARBA" id="ARBA00022840"/>
    </source>
</evidence>
<proteinExistence type="inferred from homology"/>
<name>A0A9D9IBD1_9SPIO</name>
<dbReference type="PROSITE" id="PS51987">
    <property type="entry name" value="GS_CATALYTIC"/>
    <property type="match status" value="1"/>
</dbReference>
<dbReference type="GO" id="GO:0005524">
    <property type="term" value="F:ATP binding"/>
    <property type="evidence" value="ECO:0007669"/>
    <property type="project" value="UniProtKB-KW"/>
</dbReference>
<dbReference type="InterPro" id="IPR008147">
    <property type="entry name" value="Gln_synt_N"/>
</dbReference>
<dbReference type="Gene3D" id="3.10.20.70">
    <property type="entry name" value="Glutamine synthetase, N-terminal domain"/>
    <property type="match status" value="1"/>
</dbReference>
<evidence type="ECO:0000259" key="9">
    <source>
        <dbReference type="PROSITE" id="PS51987"/>
    </source>
</evidence>
<reference evidence="10" key="2">
    <citation type="journal article" date="2021" name="PeerJ">
        <title>Extensive microbial diversity within the chicken gut microbiome revealed by metagenomics and culture.</title>
        <authorList>
            <person name="Gilroy R."/>
            <person name="Ravi A."/>
            <person name="Getino M."/>
            <person name="Pursley I."/>
            <person name="Horton D.L."/>
            <person name="Alikhan N.F."/>
            <person name="Baker D."/>
            <person name="Gharbi K."/>
            <person name="Hall N."/>
            <person name="Watson M."/>
            <person name="Adriaenssens E.M."/>
            <person name="Foster-Nyarko E."/>
            <person name="Jarju S."/>
            <person name="Secka A."/>
            <person name="Antonio M."/>
            <person name="Oren A."/>
            <person name="Chaudhuri R.R."/>
            <person name="La Ragione R."/>
            <person name="Hildebrand F."/>
            <person name="Pallen M.J."/>
        </authorList>
    </citation>
    <scope>NUCLEOTIDE SEQUENCE</scope>
    <source>
        <strain evidence="10">14700</strain>
    </source>
</reference>
<comment type="similarity">
    <text evidence="6 7">Belongs to the glutamine synthetase family.</text>
</comment>
<evidence type="ECO:0000259" key="8">
    <source>
        <dbReference type="PROSITE" id="PS51986"/>
    </source>
</evidence>
<organism evidence="10 11">
    <name type="scientific">Candidatus Ornithospirochaeta stercoravium</name>
    <dbReference type="NCBI Taxonomy" id="2840897"/>
    <lineage>
        <taxon>Bacteria</taxon>
        <taxon>Pseudomonadati</taxon>
        <taxon>Spirochaetota</taxon>
        <taxon>Spirochaetia</taxon>
        <taxon>Spirochaetales</taxon>
        <taxon>Spirochaetaceae</taxon>
        <taxon>Spirochaetaceae incertae sedis</taxon>
        <taxon>Candidatus Ornithospirochaeta</taxon>
    </lineage>
</organism>
<evidence type="ECO:0000256" key="6">
    <source>
        <dbReference type="PROSITE-ProRule" id="PRU01330"/>
    </source>
</evidence>
<dbReference type="GO" id="GO:0006542">
    <property type="term" value="P:glutamine biosynthetic process"/>
    <property type="evidence" value="ECO:0007669"/>
    <property type="project" value="InterPro"/>
</dbReference>
<dbReference type="InterPro" id="IPR027303">
    <property type="entry name" value="Gln_synth_gly_rich_site"/>
</dbReference>
<keyword evidence="2" id="KW-0436">Ligase</keyword>
<evidence type="ECO:0000313" key="11">
    <source>
        <dbReference type="Proteomes" id="UP000810292"/>
    </source>
</evidence>
<comment type="cofactor">
    <cofactor evidence="1">
        <name>Mg(2+)</name>
        <dbReference type="ChEBI" id="CHEBI:18420"/>
    </cofactor>
</comment>
<dbReference type="EMBL" id="JADIMF010000088">
    <property type="protein sequence ID" value="MBO8469272.1"/>
    <property type="molecule type" value="Genomic_DNA"/>
</dbReference>
<keyword evidence="3" id="KW-0547">Nucleotide-binding</keyword>
<evidence type="ECO:0000256" key="5">
    <source>
        <dbReference type="ARBA" id="ARBA00022842"/>
    </source>
</evidence>
<dbReference type="PROSITE" id="PS51986">
    <property type="entry name" value="GS_BETA_GRASP"/>
    <property type="match status" value="1"/>
</dbReference>
<sequence length="421" mass="46678">MTDFTKDDVLSYSEANDVRFVRLSFCDIFGQLKNVSIAASELGRAFEEGIRFDASAIRGFLNIEDSDLLLFPEPNTLSSLSPYEGAEGKTIRLFCSILHPDMKPFEGDARYLLKSKEQSLLKKGLNMAAGTECEFYLFRLDEEGNPTLNPMDNAGYLDPSPMDKAENLRARLSQIMRGMGITIETSHHEKGPGQNEVSFAPTSLLEAADDIISFKAALKNLAALSSLYASFLPKPLFDKPGSGFHISLSCRRGNESFDTVREHMAAGILNRIKELTLFLNPIANSYDRLGLMEAPSAISWGTGNRDLLLRMPEMRKGGAKRIEVRSADPSSNPYLALYLLVSAAEKGIEKKMKLNEIPENGKLPENLREAVEEAEASAFVKSLLPEHLRSCFIEAKKTDWKNISASGYPKVTARDTEFPLT</sequence>
<dbReference type="Pfam" id="PF00120">
    <property type="entry name" value="Gln-synt_C"/>
    <property type="match status" value="1"/>
</dbReference>
<dbReference type="Proteomes" id="UP000810292">
    <property type="component" value="Unassembled WGS sequence"/>
</dbReference>
<dbReference type="PANTHER" id="PTHR43785">
    <property type="entry name" value="GAMMA-GLUTAMYLPUTRESCINE SYNTHETASE"/>
    <property type="match status" value="1"/>
</dbReference>
<dbReference type="PANTHER" id="PTHR43785:SF12">
    <property type="entry name" value="TYPE-1 GLUTAMINE SYNTHETASE 2"/>
    <property type="match status" value="1"/>
</dbReference>
<keyword evidence="4" id="KW-0067">ATP-binding</keyword>
<dbReference type="SUPFAM" id="SSF54368">
    <property type="entry name" value="Glutamine synthetase, N-terminal domain"/>
    <property type="match status" value="1"/>
</dbReference>
<dbReference type="InterPro" id="IPR014746">
    <property type="entry name" value="Gln_synth/guanido_kin_cat_dom"/>
</dbReference>
<evidence type="ECO:0000256" key="2">
    <source>
        <dbReference type="ARBA" id="ARBA00022598"/>
    </source>
</evidence>
<reference evidence="10" key="1">
    <citation type="submission" date="2020-10" db="EMBL/GenBank/DDBJ databases">
        <authorList>
            <person name="Gilroy R."/>
        </authorList>
    </citation>
    <scope>NUCLEOTIDE SEQUENCE</scope>
    <source>
        <strain evidence="10">14700</strain>
    </source>
</reference>
<dbReference type="Pfam" id="PF03951">
    <property type="entry name" value="Gln-synt_N"/>
    <property type="match status" value="1"/>
</dbReference>
<dbReference type="SUPFAM" id="SSF55931">
    <property type="entry name" value="Glutamine synthetase/guanido kinase"/>
    <property type="match status" value="1"/>
</dbReference>
<keyword evidence="5" id="KW-0460">Magnesium</keyword>
<evidence type="ECO:0000256" key="7">
    <source>
        <dbReference type="RuleBase" id="RU000384"/>
    </source>
</evidence>
<dbReference type="GO" id="GO:0004356">
    <property type="term" value="F:glutamine synthetase activity"/>
    <property type="evidence" value="ECO:0007669"/>
    <property type="project" value="InterPro"/>
</dbReference>
<evidence type="ECO:0000313" key="10">
    <source>
        <dbReference type="EMBL" id="MBO8469272.1"/>
    </source>
</evidence>
<evidence type="ECO:0000256" key="3">
    <source>
        <dbReference type="ARBA" id="ARBA00022741"/>
    </source>
</evidence>
<gene>
    <name evidence="10" type="ORF">IAA72_05765</name>
</gene>
<accession>A0A9D9IBD1</accession>
<dbReference type="AlphaFoldDB" id="A0A9D9IBD1"/>
<dbReference type="SMART" id="SM01230">
    <property type="entry name" value="Gln-synt_C"/>
    <property type="match status" value="1"/>
</dbReference>
<feature type="domain" description="GS catalytic" evidence="9">
    <location>
        <begin position="109"/>
        <end position="421"/>
    </location>
</feature>